<organism evidence="2 3">
    <name type="scientific">Azotobacter chroococcum NCIMB 8003</name>
    <dbReference type="NCBI Taxonomy" id="1328314"/>
    <lineage>
        <taxon>Bacteria</taxon>
        <taxon>Pseudomonadati</taxon>
        <taxon>Pseudomonadota</taxon>
        <taxon>Gammaproteobacteria</taxon>
        <taxon>Pseudomonadales</taxon>
        <taxon>Pseudomonadaceae</taxon>
        <taxon>Azotobacter</taxon>
    </lineage>
</organism>
<dbReference type="AlphaFoldDB" id="A0A0C4WLD6"/>
<evidence type="ECO:0000313" key="3">
    <source>
        <dbReference type="Proteomes" id="UP000068210"/>
    </source>
</evidence>
<reference evidence="2 3" key="1">
    <citation type="journal article" date="2015" name="PLoS ONE">
        <title>Azotobacter Genomes: The Genome of Azotobacter chroococcum NCIMB 8003 (ATCC 4412).</title>
        <authorList>
            <person name="Robson R.L."/>
            <person name="Jones R."/>
            <person name="Robson R.M."/>
            <person name="Schwartz A."/>
            <person name="Richardson T.H."/>
        </authorList>
    </citation>
    <scope>NUCLEOTIDE SEQUENCE [LARGE SCALE GENOMIC DNA]</scope>
    <source>
        <strain evidence="2 3">NCIMB 8003</strain>
    </source>
</reference>
<proteinExistence type="predicted"/>
<dbReference type="EMBL" id="CP010415">
    <property type="protein sequence ID" value="AJE21001.1"/>
    <property type="molecule type" value="Genomic_DNA"/>
</dbReference>
<sequence length="151" mass="17138">MSPLIVGLLLAALLIVLALSVVAFVLWRRVWLRQKARKAAEAERQVQLAEHLRILAGSLLDGQLPLVEGAIRIKSLLEHYDPPLNQSERLQVFRELCEATAHIPTHEAWKALSRAERRQYEVLFSSLELQHKAAARSSARWLLEEGLATHR</sequence>
<keyword evidence="3" id="KW-1185">Reference proteome</keyword>
<gene>
    <name evidence="2" type="ORF">Achr_15420</name>
</gene>
<dbReference type="KEGG" id="acx:Achr_15420"/>
<feature type="domain" description="DUF2489" evidence="1">
    <location>
        <begin position="16"/>
        <end position="142"/>
    </location>
</feature>
<dbReference type="HOGENOM" id="CLU_136762_2_1_6"/>
<protein>
    <recommendedName>
        <fullName evidence="1">DUF2489 domain-containing protein</fullName>
    </recommendedName>
</protein>
<dbReference type="Pfam" id="PF10675">
    <property type="entry name" value="DUF2489"/>
    <property type="match status" value="1"/>
</dbReference>
<name>A0A0C4WLD6_9GAMM</name>
<dbReference type="RefSeq" id="WP_039803302.1">
    <property type="nucleotide sequence ID" value="NZ_CP010415.1"/>
</dbReference>
<evidence type="ECO:0000259" key="1">
    <source>
        <dbReference type="Pfam" id="PF10675"/>
    </source>
</evidence>
<dbReference type="STRING" id="1328314.Achr_15420"/>
<dbReference type="Proteomes" id="UP000068210">
    <property type="component" value="Chromosome"/>
</dbReference>
<dbReference type="GeneID" id="61931635"/>
<accession>A0A0C4WLD6</accession>
<dbReference type="InterPro" id="IPR019617">
    <property type="entry name" value="DUF2489"/>
</dbReference>
<evidence type="ECO:0000313" key="2">
    <source>
        <dbReference type="EMBL" id="AJE21001.1"/>
    </source>
</evidence>